<sequence>MVKEAVKQYKCEKKAQDLGKKEADELYRRIIEKKEKEA</sequence>
<organism evidence="1">
    <name type="scientific">marine sediment metagenome</name>
    <dbReference type="NCBI Taxonomy" id="412755"/>
    <lineage>
        <taxon>unclassified sequences</taxon>
        <taxon>metagenomes</taxon>
        <taxon>ecological metagenomes</taxon>
    </lineage>
</organism>
<protein>
    <submittedName>
        <fullName evidence="1">Uncharacterized protein</fullName>
    </submittedName>
</protein>
<comment type="caution">
    <text evidence="1">The sequence shown here is derived from an EMBL/GenBank/DDBJ whole genome shotgun (WGS) entry which is preliminary data.</text>
</comment>
<gene>
    <name evidence="1" type="ORF">LCGC14_2071280</name>
</gene>
<dbReference type="EMBL" id="LAZR01024851">
    <property type="protein sequence ID" value="KKL73798.1"/>
    <property type="molecule type" value="Genomic_DNA"/>
</dbReference>
<accession>A0A0F9EIA8</accession>
<reference evidence="1" key="1">
    <citation type="journal article" date="2015" name="Nature">
        <title>Complex archaea that bridge the gap between prokaryotes and eukaryotes.</title>
        <authorList>
            <person name="Spang A."/>
            <person name="Saw J.H."/>
            <person name="Jorgensen S.L."/>
            <person name="Zaremba-Niedzwiedzka K."/>
            <person name="Martijn J."/>
            <person name="Lind A.E."/>
            <person name="van Eijk R."/>
            <person name="Schleper C."/>
            <person name="Guy L."/>
            <person name="Ettema T.J."/>
        </authorList>
    </citation>
    <scope>NUCLEOTIDE SEQUENCE</scope>
</reference>
<evidence type="ECO:0000313" key="1">
    <source>
        <dbReference type="EMBL" id="KKL73798.1"/>
    </source>
</evidence>
<proteinExistence type="predicted"/>
<name>A0A0F9EIA8_9ZZZZ</name>
<dbReference type="AlphaFoldDB" id="A0A0F9EIA8"/>